<feature type="compositionally biased region" description="Basic and acidic residues" evidence="1">
    <location>
        <begin position="137"/>
        <end position="153"/>
    </location>
</feature>
<protein>
    <submittedName>
        <fullName evidence="2">Uncharacterized protein</fullName>
    </submittedName>
</protein>
<name>A0A194X749_MOLSC</name>
<dbReference type="EMBL" id="KQ947417">
    <property type="protein sequence ID" value="KUJ15637.1"/>
    <property type="molecule type" value="Genomic_DNA"/>
</dbReference>
<dbReference type="Proteomes" id="UP000070700">
    <property type="component" value="Unassembled WGS sequence"/>
</dbReference>
<feature type="region of interest" description="Disordered" evidence="1">
    <location>
        <begin position="112"/>
        <end position="195"/>
    </location>
</feature>
<accession>A0A194X749</accession>
<keyword evidence="3" id="KW-1185">Reference proteome</keyword>
<reference evidence="2 3" key="1">
    <citation type="submission" date="2015-10" db="EMBL/GenBank/DDBJ databases">
        <title>Full genome of DAOMC 229536 Phialocephala scopiformis, a fungal endophyte of spruce producing the potent anti-insectan compound rugulosin.</title>
        <authorList>
            <consortium name="DOE Joint Genome Institute"/>
            <person name="Walker A.K."/>
            <person name="Frasz S.L."/>
            <person name="Seifert K.A."/>
            <person name="Miller J.D."/>
            <person name="Mondo S.J."/>
            <person name="Labutti K."/>
            <person name="Lipzen A."/>
            <person name="Dockter R."/>
            <person name="Kennedy M."/>
            <person name="Grigoriev I.V."/>
            <person name="Spatafora J.W."/>
        </authorList>
    </citation>
    <scope>NUCLEOTIDE SEQUENCE [LARGE SCALE GENOMIC DNA]</scope>
    <source>
        <strain evidence="2 3">CBS 120377</strain>
    </source>
</reference>
<gene>
    <name evidence="2" type="ORF">LY89DRAFT_782921</name>
</gene>
<sequence>MDGVPGEEQKNALIRSTVEILASNRPHRYLYPHVAGMKEEKESAGWTTHDHLLRYVIEMIRIGRKRSEEWGNMDNQAAAEFCYECFLLTHQELKRQDDESIIGKALRRAMKARRKKEGTEGKQVGLEPQTKTNLSGRKREAESPLQSAKKEVARVSTSTVEAELAAEETLEVREDTAQDISEPSQESQGSNWMDDLDIGEVSDWDLEGVDNDTTYFIAAVGRSSNPSSREDRGVEERRWGVSSTKSG</sequence>
<dbReference type="RefSeq" id="XP_018069992.1">
    <property type="nucleotide sequence ID" value="XM_018222627.1"/>
</dbReference>
<evidence type="ECO:0000256" key="1">
    <source>
        <dbReference type="SAM" id="MobiDB-lite"/>
    </source>
</evidence>
<feature type="region of interest" description="Disordered" evidence="1">
    <location>
        <begin position="220"/>
        <end position="247"/>
    </location>
</feature>
<feature type="compositionally biased region" description="Polar residues" evidence="1">
    <location>
        <begin position="178"/>
        <end position="191"/>
    </location>
</feature>
<evidence type="ECO:0000313" key="3">
    <source>
        <dbReference type="Proteomes" id="UP000070700"/>
    </source>
</evidence>
<organism evidence="2 3">
    <name type="scientific">Mollisia scopiformis</name>
    <name type="common">Conifer needle endophyte fungus</name>
    <name type="synonym">Phialocephala scopiformis</name>
    <dbReference type="NCBI Taxonomy" id="149040"/>
    <lineage>
        <taxon>Eukaryota</taxon>
        <taxon>Fungi</taxon>
        <taxon>Dikarya</taxon>
        <taxon>Ascomycota</taxon>
        <taxon>Pezizomycotina</taxon>
        <taxon>Leotiomycetes</taxon>
        <taxon>Helotiales</taxon>
        <taxon>Mollisiaceae</taxon>
        <taxon>Mollisia</taxon>
    </lineage>
</organism>
<proteinExistence type="predicted"/>
<feature type="compositionally biased region" description="Basic and acidic residues" evidence="1">
    <location>
        <begin position="228"/>
        <end position="239"/>
    </location>
</feature>
<dbReference type="GeneID" id="28832353"/>
<dbReference type="KEGG" id="psco:LY89DRAFT_782921"/>
<dbReference type="AlphaFoldDB" id="A0A194X749"/>
<evidence type="ECO:0000313" key="2">
    <source>
        <dbReference type="EMBL" id="KUJ15637.1"/>
    </source>
</evidence>
<dbReference type="InParanoid" id="A0A194X749"/>